<dbReference type="HOGENOM" id="CLU_007946_15_12_2"/>
<reference evidence="8 9" key="1">
    <citation type="journal article" date="2013" name="Genome Announc.">
        <title>Complete Genome Sequence of the Thermophilic and Facultatively Chemolithoautotrophic Sulfate Reducer Archaeoglobus sulfaticallidus Strain PM70-1T.</title>
        <authorList>
            <person name="Stokke R."/>
            <person name="Hocking W.P."/>
            <person name="Steinsbu B.O."/>
            <person name="Steen I.H."/>
        </authorList>
    </citation>
    <scope>NUCLEOTIDE SEQUENCE [LARGE SCALE GENOMIC DNA]</scope>
    <source>
        <strain evidence="8">PM70-1</strain>
    </source>
</reference>
<feature type="transmembrane region" description="Helical" evidence="6">
    <location>
        <begin position="12"/>
        <end position="31"/>
    </location>
</feature>
<dbReference type="RefSeq" id="WP_015589820.1">
    <property type="nucleotide sequence ID" value="NC_021169.1"/>
</dbReference>
<feature type="transmembrane region" description="Helical" evidence="6">
    <location>
        <begin position="81"/>
        <end position="111"/>
    </location>
</feature>
<proteinExistence type="predicted"/>
<evidence type="ECO:0000256" key="1">
    <source>
        <dbReference type="ARBA" id="ARBA00004141"/>
    </source>
</evidence>
<dbReference type="InterPro" id="IPR004840">
    <property type="entry name" value="Amino_acid_permease_CS"/>
</dbReference>
<evidence type="ECO:0000256" key="5">
    <source>
        <dbReference type="ARBA" id="ARBA00023136"/>
    </source>
</evidence>
<protein>
    <submittedName>
        <fullName evidence="8">Gamma-aminobutyrate permease-related permease</fullName>
    </submittedName>
</protein>
<dbReference type="Gene3D" id="1.20.1740.10">
    <property type="entry name" value="Amino acid/polyamine transporter I"/>
    <property type="match status" value="1"/>
</dbReference>
<organism evidence="8 9">
    <name type="scientific">Archaeoglobus sulfaticallidus PM70-1</name>
    <dbReference type="NCBI Taxonomy" id="387631"/>
    <lineage>
        <taxon>Archaea</taxon>
        <taxon>Methanobacteriati</taxon>
        <taxon>Methanobacteriota</taxon>
        <taxon>Archaeoglobi</taxon>
        <taxon>Archaeoglobales</taxon>
        <taxon>Archaeoglobaceae</taxon>
        <taxon>Archaeoglobus</taxon>
    </lineage>
</organism>
<feature type="transmembrane region" description="Helical" evidence="6">
    <location>
        <begin position="321"/>
        <end position="341"/>
    </location>
</feature>
<keyword evidence="4 6" id="KW-1133">Transmembrane helix</keyword>
<dbReference type="InterPro" id="IPR050367">
    <property type="entry name" value="APC_superfamily"/>
</dbReference>
<dbReference type="eggNOG" id="arCOG00009">
    <property type="taxonomic scope" value="Archaea"/>
</dbReference>
<feature type="transmembrane region" description="Helical" evidence="6">
    <location>
        <begin position="37"/>
        <end position="60"/>
    </location>
</feature>
<evidence type="ECO:0000313" key="8">
    <source>
        <dbReference type="EMBL" id="AGK60221.1"/>
    </source>
</evidence>
<dbReference type="AlphaFoldDB" id="N0BIC8"/>
<feature type="transmembrane region" description="Helical" evidence="6">
    <location>
        <begin position="123"/>
        <end position="145"/>
    </location>
</feature>
<feature type="transmembrane region" description="Helical" evidence="6">
    <location>
        <begin position="390"/>
        <end position="410"/>
    </location>
</feature>
<dbReference type="PANTHER" id="PTHR42770:SF7">
    <property type="entry name" value="MEMBRANE PROTEIN"/>
    <property type="match status" value="1"/>
</dbReference>
<evidence type="ECO:0000256" key="2">
    <source>
        <dbReference type="ARBA" id="ARBA00022448"/>
    </source>
</evidence>
<name>N0BIC8_9EURY</name>
<dbReference type="PANTHER" id="PTHR42770">
    <property type="entry name" value="AMINO ACID TRANSPORTER-RELATED"/>
    <property type="match status" value="1"/>
</dbReference>
<dbReference type="EMBL" id="CP005290">
    <property type="protein sequence ID" value="AGK60221.1"/>
    <property type="molecule type" value="Genomic_DNA"/>
</dbReference>
<dbReference type="Pfam" id="PF00324">
    <property type="entry name" value="AA_permease"/>
    <property type="match status" value="1"/>
</dbReference>
<dbReference type="Proteomes" id="UP000013307">
    <property type="component" value="Chromosome"/>
</dbReference>
<keyword evidence="9" id="KW-1185">Reference proteome</keyword>
<accession>N0BIC8</accession>
<dbReference type="KEGG" id="ast:Asulf_00186"/>
<keyword evidence="3 6" id="KW-0812">Transmembrane</keyword>
<feature type="transmembrane region" description="Helical" evidence="6">
    <location>
        <begin position="224"/>
        <end position="247"/>
    </location>
</feature>
<dbReference type="InterPro" id="IPR004841">
    <property type="entry name" value="AA-permease/SLC12A_dom"/>
</dbReference>
<dbReference type="GeneID" id="15391832"/>
<dbReference type="STRING" id="387631.Asulf_00186"/>
<evidence type="ECO:0000313" key="9">
    <source>
        <dbReference type="Proteomes" id="UP000013307"/>
    </source>
</evidence>
<feature type="transmembrane region" description="Helical" evidence="6">
    <location>
        <begin position="277"/>
        <end position="300"/>
    </location>
</feature>
<dbReference type="PIRSF" id="PIRSF006060">
    <property type="entry name" value="AA_transporter"/>
    <property type="match status" value="1"/>
</dbReference>
<dbReference type="GO" id="GO:0055085">
    <property type="term" value="P:transmembrane transport"/>
    <property type="evidence" value="ECO:0007669"/>
    <property type="project" value="InterPro"/>
</dbReference>
<dbReference type="PROSITE" id="PS00218">
    <property type="entry name" value="AMINO_ACID_PERMEASE_1"/>
    <property type="match status" value="1"/>
</dbReference>
<sequence>MDRELVKGLSFKHVWAIGVGAVVGDGIFLLIGEGAKIAGPAALVAYTIAGLFLLFIMISMGEMAVGMPDAGAMWVWNKRTLGGLAGFLTGTSYAIGWIIAGGSVGLAIGTITSWFFQIGSPEISVVIWAIIWLTVFMLLNLVGVIPAANTQLVLVLGLVGLMLLFGIFGFASGKIDPSNYTPFMPNGFSSLFPAIAFGTYAYMGALTLATSGSEVRDPRDLPRALWASSITFLIIYTIAMAAMLGLVPYSELSVSESPFTKAAEVAFGTSAAYIINFAAWLAAATCLLGGTLYAAPRLLYSMGEDRILPSVFSKVHEKHKTPHVAIIFTWIASIGLVLLGYQNPDIVYVHLSLLLVFAWVVTWLISLISAVQYRRKFPEEVKNLPWKQPLYPLFPILGLIGIAIIFYGTFQGAETSVIIGIAYVVLLTIYYFVYGKRVMEE</sequence>
<feature type="transmembrane region" description="Helical" evidence="6">
    <location>
        <begin position="191"/>
        <end position="212"/>
    </location>
</feature>
<evidence type="ECO:0000256" key="4">
    <source>
        <dbReference type="ARBA" id="ARBA00022989"/>
    </source>
</evidence>
<evidence type="ECO:0000256" key="3">
    <source>
        <dbReference type="ARBA" id="ARBA00022692"/>
    </source>
</evidence>
<evidence type="ECO:0000259" key="7">
    <source>
        <dbReference type="Pfam" id="PF00324"/>
    </source>
</evidence>
<comment type="subcellular location">
    <subcellularLocation>
        <location evidence="1">Membrane</location>
        <topology evidence="1">Multi-pass membrane protein</topology>
    </subcellularLocation>
</comment>
<evidence type="ECO:0000256" key="6">
    <source>
        <dbReference type="SAM" id="Phobius"/>
    </source>
</evidence>
<dbReference type="OrthoDB" id="56838at2157"/>
<dbReference type="GO" id="GO:0016020">
    <property type="term" value="C:membrane"/>
    <property type="evidence" value="ECO:0007669"/>
    <property type="project" value="UniProtKB-SubCell"/>
</dbReference>
<dbReference type="GO" id="GO:0006865">
    <property type="term" value="P:amino acid transport"/>
    <property type="evidence" value="ECO:0007669"/>
    <property type="project" value="InterPro"/>
</dbReference>
<feature type="transmembrane region" description="Helical" evidence="6">
    <location>
        <begin position="152"/>
        <end position="171"/>
    </location>
</feature>
<keyword evidence="5 6" id="KW-0472">Membrane</keyword>
<feature type="transmembrane region" description="Helical" evidence="6">
    <location>
        <begin position="347"/>
        <end position="369"/>
    </location>
</feature>
<feature type="domain" description="Amino acid permease/ SLC12A" evidence="7">
    <location>
        <begin position="13"/>
        <end position="410"/>
    </location>
</feature>
<feature type="transmembrane region" description="Helical" evidence="6">
    <location>
        <begin position="416"/>
        <end position="434"/>
    </location>
</feature>
<keyword evidence="2" id="KW-0813">Transport</keyword>
<gene>
    <name evidence="8" type="ORF">Asulf_00186</name>
</gene>